<dbReference type="SUPFAM" id="SSF53448">
    <property type="entry name" value="Nucleotide-diphospho-sugar transferases"/>
    <property type="match status" value="1"/>
</dbReference>
<accession>A0A1Z4BU28</accession>
<dbReference type="RefSeq" id="WP_088617592.1">
    <property type="nucleotide sequence ID" value="NZ_CP022129.1"/>
</dbReference>
<protein>
    <recommendedName>
        <fullName evidence="3">Glycosyl transferase</fullName>
    </recommendedName>
</protein>
<dbReference type="AlphaFoldDB" id="A0A1Z4BU28"/>
<dbReference type="Proteomes" id="UP000197019">
    <property type="component" value="Chromosome"/>
</dbReference>
<reference evidence="1 2" key="1">
    <citation type="submission" date="2017-06" db="EMBL/GenBank/DDBJ databases">
        <title>Genome Sequencing of the methanotroph Methylovulum psychrotolerants str. HV10-M2 isolated from a high-altitude environment.</title>
        <authorList>
            <person name="Mateos-Rivera A."/>
        </authorList>
    </citation>
    <scope>NUCLEOTIDE SEQUENCE [LARGE SCALE GENOMIC DNA]</scope>
    <source>
        <strain evidence="1 2">HV10_M2</strain>
    </source>
</reference>
<evidence type="ECO:0008006" key="3">
    <source>
        <dbReference type="Google" id="ProtNLM"/>
    </source>
</evidence>
<organism evidence="1 2">
    <name type="scientific">Methylovulum psychrotolerans</name>
    <dbReference type="NCBI Taxonomy" id="1704499"/>
    <lineage>
        <taxon>Bacteria</taxon>
        <taxon>Pseudomonadati</taxon>
        <taxon>Pseudomonadota</taxon>
        <taxon>Gammaproteobacteria</taxon>
        <taxon>Methylococcales</taxon>
        <taxon>Methylococcaceae</taxon>
        <taxon>Methylovulum</taxon>
    </lineage>
</organism>
<dbReference type="KEGG" id="mpsy:CEK71_00760"/>
<dbReference type="OrthoDB" id="9801954at2"/>
<evidence type="ECO:0000313" key="2">
    <source>
        <dbReference type="Proteomes" id="UP000197019"/>
    </source>
</evidence>
<dbReference type="Gene3D" id="3.90.550.10">
    <property type="entry name" value="Spore Coat Polysaccharide Biosynthesis Protein SpsA, Chain A"/>
    <property type="match status" value="1"/>
</dbReference>
<dbReference type="InterPro" id="IPR029044">
    <property type="entry name" value="Nucleotide-diphossugar_trans"/>
</dbReference>
<keyword evidence="2" id="KW-1185">Reference proteome</keyword>
<sequence>MSDVHVYTSCNYYYLDRAKVLATSLKRHNPDYTFWLLLTDYPDEVYSHDWSAEPFDKVFWSTDLPVQNVNQWMFKHDVVELCTAVKGPFLEYLLAQGCEKVIYLDPDIAVFDSLGSIERLLDTYSIVLTPHQLEPESKHEVFAIQDNELCSSLHGVFNLGFVAVKNNKQGNQFATWWSDRLQAFCFDEKDKGIFVDQKLCDLAPCYFSELYILRDYGCNVASWNLGHRKIKITDEGTILVKNDTLKFYHFTKLGPIGDIMTERYAKDNVEVYELWAWYKRKVIEFKDERLPKTWYYGYYANGEKVTNEARILYRHRKDLQNYFTDPYSTEKDGGYYQWFLVNA</sequence>
<evidence type="ECO:0000313" key="1">
    <source>
        <dbReference type="EMBL" id="ASF44709.1"/>
    </source>
</evidence>
<dbReference type="EMBL" id="CP022129">
    <property type="protein sequence ID" value="ASF44709.1"/>
    <property type="molecule type" value="Genomic_DNA"/>
</dbReference>
<proteinExistence type="predicted"/>
<name>A0A1Z4BU28_9GAMM</name>
<gene>
    <name evidence="1" type="ORF">CEK71_00760</name>
</gene>